<evidence type="ECO:0000256" key="5">
    <source>
        <dbReference type="ARBA" id="ARBA00023136"/>
    </source>
</evidence>
<keyword evidence="5 6" id="KW-0472">Membrane</keyword>
<dbReference type="InterPro" id="IPR051475">
    <property type="entry name" value="Diverse_Ion_Transporter"/>
</dbReference>
<evidence type="ECO:0000259" key="7">
    <source>
        <dbReference type="Pfam" id="PF03600"/>
    </source>
</evidence>
<name>A0A447PNE9_SALET</name>
<dbReference type="PANTHER" id="PTHR43568:SF1">
    <property type="entry name" value="P PROTEIN"/>
    <property type="match status" value="1"/>
</dbReference>
<dbReference type="Proteomes" id="UP000273655">
    <property type="component" value="Chromosome 1"/>
</dbReference>
<feature type="transmembrane region" description="Helical" evidence="6">
    <location>
        <begin position="81"/>
        <end position="105"/>
    </location>
</feature>
<organism evidence="8 9">
    <name type="scientific">Salmonella enterica I</name>
    <dbReference type="NCBI Taxonomy" id="59201"/>
    <lineage>
        <taxon>Bacteria</taxon>
        <taxon>Pseudomonadati</taxon>
        <taxon>Pseudomonadota</taxon>
        <taxon>Gammaproteobacteria</taxon>
        <taxon>Enterobacterales</taxon>
        <taxon>Enterobacteriaceae</taxon>
        <taxon>Salmonella</taxon>
    </lineage>
</organism>
<sequence length="257" mass="27853">MSLAFLRALRRDRFFQLLIIVGMALSLFVPFAPRAWPGAIDWHTIITLSGLMLLTKGVELSGYFDVLGRKMTRRFHTERQLAMFLVLAAAALSTFLTNDVALFIVVPLTITLKKLCAIPVNRLIIFEALAVNAGSLLTPVGNPQNILLWGRSGLTFAEFSGQMAPLAVMMMLTLLLLCWFCFPGRALQYHTGTRFAAVAAPSGVELPGIICRFSYRAGAQARVMGTGVGGGWVYCAGAQGDSQRGLDAAAGIYGDVY</sequence>
<dbReference type="GO" id="GO:0055085">
    <property type="term" value="P:transmembrane transport"/>
    <property type="evidence" value="ECO:0007669"/>
    <property type="project" value="InterPro"/>
</dbReference>
<feature type="transmembrane region" description="Helical" evidence="6">
    <location>
        <begin position="14"/>
        <end position="36"/>
    </location>
</feature>
<dbReference type="InterPro" id="IPR004680">
    <property type="entry name" value="Cit_transptr-like_dom"/>
</dbReference>
<dbReference type="EMBL" id="LR134148">
    <property type="protein sequence ID" value="VEA40435.1"/>
    <property type="molecule type" value="Genomic_DNA"/>
</dbReference>
<protein>
    <submittedName>
        <fullName evidence="8">Membrane protein</fullName>
    </submittedName>
</protein>
<evidence type="ECO:0000256" key="6">
    <source>
        <dbReference type="SAM" id="Phobius"/>
    </source>
</evidence>
<gene>
    <name evidence="8" type="primary">ybiR_2</name>
    <name evidence="8" type="ORF">NCTC8271_03889</name>
</gene>
<proteinExistence type="predicted"/>
<comment type="subcellular location">
    <subcellularLocation>
        <location evidence="1">Membrane</location>
        <topology evidence="1">Multi-pass membrane protein</topology>
    </subcellularLocation>
</comment>
<evidence type="ECO:0000256" key="3">
    <source>
        <dbReference type="ARBA" id="ARBA00022692"/>
    </source>
</evidence>
<dbReference type="AlphaFoldDB" id="A0A447PNE9"/>
<accession>A0A447PNE9</accession>
<dbReference type="GO" id="GO:0016020">
    <property type="term" value="C:membrane"/>
    <property type="evidence" value="ECO:0007669"/>
    <property type="project" value="UniProtKB-SubCell"/>
</dbReference>
<feature type="transmembrane region" description="Helical" evidence="6">
    <location>
        <begin position="163"/>
        <end position="182"/>
    </location>
</feature>
<evidence type="ECO:0000313" key="9">
    <source>
        <dbReference type="Proteomes" id="UP000273655"/>
    </source>
</evidence>
<keyword evidence="2" id="KW-0813">Transport</keyword>
<reference evidence="8 9" key="1">
    <citation type="submission" date="2018-12" db="EMBL/GenBank/DDBJ databases">
        <authorList>
            <consortium name="Pathogen Informatics"/>
        </authorList>
    </citation>
    <scope>NUCLEOTIDE SEQUENCE [LARGE SCALE GENOMIC DNA]</scope>
    <source>
        <strain evidence="8 9">NCTC8271</strain>
    </source>
</reference>
<dbReference type="Pfam" id="PF03600">
    <property type="entry name" value="CitMHS"/>
    <property type="match status" value="1"/>
</dbReference>
<evidence type="ECO:0000313" key="8">
    <source>
        <dbReference type="EMBL" id="VEA40435.1"/>
    </source>
</evidence>
<keyword evidence="3 6" id="KW-0812">Transmembrane</keyword>
<evidence type="ECO:0000256" key="1">
    <source>
        <dbReference type="ARBA" id="ARBA00004141"/>
    </source>
</evidence>
<dbReference type="PANTHER" id="PTHR43568">
    <property type="entry name" value="P PROTEIN"/>
    <property type="match status" value="1"/>
</dbReference>
<keyword evidence="4 6" id="KW-1133">Transmembrane helix</keyword>
<evidence type="ECO:0000256" key="2">
    <source>
        <dbReference type="ARBA" id="ARBA00022448"/>
    </source>
</evidence>
<feature type="domain" description="Citrate transporter-like" evidence="7">
    <location>
        <begin position="21"/>
        <end position="185"/>
    </location>
</feature>
<feature type="transmembrane region" description="Helical" evidence="6">
    <location>
        <begin position="42"/>
        <end position="60"/>
    </location>
</feature>
<evidence type="ECO:0000256" key="4">
    <source>
        <dbReference type="ARBA" id="ARBA00022989"/>
    </source>
</evidence>